<reference evidence="1 2" key="1">
    <citation type="submission" date="2018-06" db="EMBL/GenBank/DDBJ databases">
        <authorList>
            <consortium name="Pathogen Informatics"/>
            <person name="Doyle S."/>
        </authorList>
    </citation>
    <scope>NUCLEOTIDE SEQUENCE [LARGE SCALE GENOMIC DNA]</scope>
    <source>
        <strain evidence="1 2">NCTC11545</strain>
    </source>
</reference>
<gene>
    <name evidence="1" type="ORF">NCTC11545_01156</name>
</gene>
<proteinExistence type="predicted"/>
<protein>
    <submittedName>
        <fullName evidence="1">Uncharacterized protein</fullName>
    </submittedName>
</protein>
<accession>A0A2X2UWH7</accession>
<dbReference type="AlphaFoldDB" id="A0A2X2UWH7"/>
<dbReference type="Proteomes" id="UP000250169">
    <property type="component" value="Unassembled WGS sequence"/>
</dbReference>
<organism evidence="1 2">
    <name type="scientific">Capnocytophaga ochracea</name>
    <dbReference type="NCBI Taxonomy" id="1018"/>
    <lineage>
        <taxon>Bacteria</taxon>
        <taxon>Pseudomonadati</taxon>
        <taxon>Bacteroidota</taxon>
        <taxon>Flavobacteriia</taxon>
        <taxon>Flavobacteriales</taxon>
        <taxon>Flavobacteriaceae</taxon>
        <taxon>Capnocytophaga</taxon>
    </lineage>
</organism>
<evidence type="ECO:0000313" key="2">
    <source>
        <dbReference type="Proteomes" id="UP000250169"/>
    </source>
</evidence>
<name>A0A2X2UWH7_CAPOC</name>
<dbReference type="EMBL" id="UAVS01000005">
    <property type="protein sequence ID" value="SQA93779.1"/>
    <property type="molecule type" value="Genomic_DNA"/>
</dbReference>
<dbReference type="RefSeq" id="WP_111972547.1">
    <property type="nucleotide sequence ID" value="NZ_UAVS01000005.1"/>
</dbReference>
<sequence length="74" mass="8587">MRTIKDLTVKVTYTVGLSDVEVPEEVAKQLEQMADYGFSICDSEINKFPEAFNWLSDNISEDDALYWEYEVEIN</sequence>
<evidence type="ECO:0000313" key="1">
    <source>
        <dbReference type="EMBL" id="SQA93779.1"/>
    </source>
</evidence>